<evidence type="ECO:0000256" key="3">
    <source>
        <dbReference type="ARBA" id="ARBA00022989"/>
    </source>
</evidence>
<gene>
    <name evidence="6" type="ORF">ACFX5F_00240</name>
</gene>
<evidence type="ECO:0000313" key="7">
    <source>
        <dbReference type="Proteomes" id="UP001600107"/>
    </source>
</evidence>
<comment type="subcellular location">
    <subcellularLocation>
        <location evidence="1">Membrane</location>
        <topology evidence="1">Multi-pass membrane protein</topology>
    </subcellularLocation>
</comment>
<dbReference type="PANTHER" id="PTHR37306">
    <property type="entry name" value="COLICIN V PRODUCTION PROTEIN"/>
    <property type="match status" value="1"/>
</dbReference>
<feature type="transmembrane region" description="Helical" evidence="5">
    <location>
        <begin position="105"/>
        <end position="122"/>
    </location>
</feature>
<reference evidence="6 7" key="1">
    <citation type="submission" date="2024-06" db="EMBL/GenBank/DDBJ databases">
        <title>Flavobacterium spp. isolated from glacier.</title>
        <authorList>
            <person name="Han D."/>
        </authorList>
    </citation>
    <scope>NUCLEOTIDE SEQUENCE [LARGE SCALE GENOMIC DNA]</scope>
    <source>
        <strain evidence="6 7">ZS1P70</strain>
    </source>
</reference>
<feature type="transmembrane region" description="Helical" evidence="5">
    <location>
        <begin position="63"/>
        <end position="85"/>
    </location>
</feature>
<protein>
    <submittedName>
        <fullName evidence="6">CvpA family protein</fullName>
    </submittedName>
</protein>
<evidence type="ECO:0000256" key="1">
    <source>
        <dbReference type="ARBA" id="ARBA00004141"/>
    </source>
</evidence>
<organism evidence="6 7">
    <name type="scientific">Flavobacterium zhoui</name>
    <dbReference type="NCBI Taxonomy" id="3230414"/>
    <lineage>
        <taxon>Bacteria</taxon>
        <taxon>Pseudomonadati</taxon>
        <taxon>Bacteroidota</taxon>
        <taxon>Flavobacteriia</taxon>
        <taxon>Flavobacteriales</taxon>
        <taxon>Flavobacteriaceae</taxon>
        <taxon>Flavobacterium</taxon>
    </lineage>
</organism>
<dbReference type="EMBL" id="JBHZPY010000001">
    <property type="protein sequence ID" value="MFE3869647.1"/>
    <property type="molecule type" value="Genomic_DNA"/>
</dbReference>
<sequence length="171" mass="19215">MGLLDIILGVLLAFALYKGIRNGLFIELASLISLILGIYVAIKFSSFMKGVLSGFFHWNPNTIQAVAFVLTFMLVIIGISILAKILTQVTDLAFLGWLNKLGGGLFRVLKTVLIVSIVFTVFEKINYHNYLAKKETLDNSLFYNPIQKTAGFIFPSIKNWYHDLKKSNLLH</sequence>
<accession>A0ABW6I050</accession>
<keyword evidence="2 5" id="KW-0812">Transmembrane</keyword>
<evidence type="ECO:0000313" key="6">
    <source>
        <dbReference type="EMBL" id="MFE3869647.1"/>
    </source>
</evidence>
<dbReference type="Pfam" id="PF02674">
    <property type="entry name" value="Colicin_V"/>
    <property type="match status" value="1"/>
</dbReference>
<evidence type="ECO:0000256" key="5">
    <source>
        <dbReference type="SAM" id="Phobius"/>
    </source>
</evidence>
<keyword evidence="4 5" id="KW-0472">Membrane</keyword>
<evidence type="ECO:0000256" key="4">
    <source>
        <dbReference type="ARBA" id="ARBA00023136"/>
    </source>
</evidence>
<dbReference type="Proteomes" id="UP001600107">
    <property type="component" value="Unassembled WGS sequence"/>
</dbReference>
<dbReference type="PANTHER" id="PTHR37306:SF1">
    <property type="entry name" value="COLICIN V PRODUCTION PROTEIN"/>
    <property type="match status" value="1"/>
</dbReference>
<comment type="caution">
    <text evidence="6">The sequence shown here is derived from an EMBL/GenBank/DDBJ whole genome shotgun (WGS) entry which is preliminary data.</text>
</comment>
<keyword evidence="7" id="KW-1185">Reference proteome</keyword>
<proteinExistence type="predicted"/>
<dbReference type="RefSeq" id="WP_379848791.1">
    <property type="nucleotide sequence ID" value="NZ_JBHZPY010000001.1"/>
</dbReference>
<feature type="transmembrane region" description="Helical" evidence="5">
    <location>
        <begin position="25"/>
        <end position="42"/>
    </location>
</feature>
<keyword evidence="3 5" id="KW-1133">Transmembrane helix</keyword>
<evidence type="ECO:0000256" key="2">
    <source>
        <dbReference type="ARBA" id="ARBA00022692"/>
    </source>
</evidence>
<dbReference type="InterPro" id="IPR003825">
    <property type="entry name" value="Colicin-V_CvpA"/>
</dbReference>
<name>A0ABW6I050_9FLAO</name>